<gene>
    <name evidence="1" type="ORF">MENTE1834_LOCUS7487</name>
</gene>
<dbReference type="Proteomes" id="UP001497535">
    <property type="component" value="Unassembled WGS sequence"/>
</dbReference>
<name>A0ACB0Y592_MELEN</name>
<keyword evidence="2" id="KW-1185">Reference proteome</keyword>
<comment type="caution">
    <text evidence="1">The sequence shown here is derived from an EMBL/GenBank/DDBJ whole genome shotgun (WGS) entry which is preliminary data.</text>
</comment>
<proteinExistence type="predicted"/>
<sequence length="108" mass="12980">MEPFYRVQLDDEEYLLLRSIMYSHFVTNGVSKEGQKVLLSEAEKYSKILMKMLQVYIFLGWVNFNSICLSKIYMGKLTDYRFRTKNWEIKKIQFGRQILIWPKGVLKI</sequence>
<organism evidence="1 2">
    <name type="scientific">Meloidogyne enterolobii</name>
    <name type="common">Root-knot nematode worm</name>
    <name type="synonym">Meloidogyne mayaguensis</name>
    <dbReference type="NCBI Taxonomy" id="390850"/>
    <lineage>
        <taxon>Eukaryota</taxon>
        <taxon>Metazoa</taxon>
        <taxon>Ecdysozoa</taxon>
        <taxon>Nematoda</taxon>
        <taxon>Chromadorea</taxon>
        <taxon>Rhabditida</taxon>
        <taxon>Tylenchina</taxon>
        <taxon>Tylenchomorpha</taxon>
        <taxon>Tylenchoidea</taxon>
        <taxon>Meloidogynidae</taxon>
        <taxon>Meloidogyninae</taxon>
        <taxon>Meloidogyne</taxon>
    </lineage>
</organism>
<dbReference type="EMBL" id="CAVMJV010000005">
    <property type="protein sequence ID" value="CAK5031308.1"/>
    <property type="molecule type" value="Genomic_DNA"/>
</dbReference>
<reference evidence="1" key="1">
    <citation type="submission" date="2023-11" db="EMBL/GenBank/DDBJ databases">
        <authorList>
            <person name="Poullet M."/>
        </authorList>
    </citation>
    <scope>NUCLEOTIDE SEQUENCE</scope>
    <source>
        <strain evidence="1">E1834</strain>
    </source>
</reference>
<evidence type="ECO:0000313" key="1">
    <source>
        <dbReference type="EMBL" id="CAK5031308.1"/>
    </source>
</evidence>
<accession>A0ACB0Y592</accession>
<protein>
    <submittedName>
        <fullName evidence="1">Uncharacterized protein</fullName>
    </submittedName>
</protein>
<evidence type="ECO:0000313" key="2">
    <source>
        <dbReference type="Proteomes" id="UP001497535"/>
    </source>
</evidence>